<gene>
    <name evidence="1" type="ORF">ABGB03_14715</name>
</gene>
<dbReference type="InterPro" id="IPR047690">
    <property type="entry name" value="IPExxxVDY_fam"/>
</dbReference>
<evidence type="ECO:0000313" key="1">
    <source>
        <dbReference type="EMBL" id="XBG61102.1"/>
    </source>
</evidence>
<accession>A0AAU7BSW6</accession>
<proteinExistence type="predicted"/>
<name>A0AAU7BSW6_9FLAO</name>
<dbReference type="AlphaFoldDB" id="A0AAU7BSW6"/>
<dbReference type="EMBL" id="CP157199">
    <property type="protein sequence ID" value="XBG61102.1"/>
    <property type="molecule type" value="Genomic_DNA"/>
</dbReference>
<organism evidence="1">
    <name type="scientific">Pontimicrobium sp. SW4</name>
    <dbReference type="NCBI Taxonomy" id="3153519"/>
    <lineage>
        <taxon>Bacteria</taxon>
        <taxon>Pseudomonadati</taxon>
        <taxon>Bacteroidota</taxon>
        <taxon>Flavobacteriia</taxon>
        <taxon>Flavobacteriales</taxon>
        <taxon>Flavobacteriaceae</taxon>
        <taxon>Pontimicrobium</taxon>
    </lineage>
</organism>
<sequence>MALHKLLVDDFDVETYSLLAIHCTIEDYRVAYLLNKQLQINLQRKPQDLDFKYTASSFSIFEWEDKKQQMIWNLVSNVCKKEEESIASTGLLFEAQSSILRIHNLIPEYKKVNYLLKIDNDGNFIDEKAIIQKIQEISQIAAVYSIDVMQLKSKDNLIFN</sequence>
<protein>
    <submittedName>
        <fullName evidence="1">IPExxxVDY family protein</fullName>
    </submittedName>
</protein>
<dbReference type="NCBIfam" id="NF033205">
    <property type="entry name" value="IPExxxVDY"/>
    <property type="match status" value="1"/>
</dbReference>
<dbReference type="RefSeq" id="WP_347923390.1">
    <property type="nucleotide sequence ID" value="NZ_CP157199.1"/>
</dbReference>
<reference evidence="1" key="1">
    <citation type="submission" date="2024-05" db="EMBL/GenBank/DDBJ databases">
        <title>Pontimicrobium maritimus sp. nov., isolated form sea water.</title>
        <authorList>
            <person name="Muhammad N."/>
            <person name="Vuong T.Q."/>
            <person name="Han H.L."/>
            <person name="Kim S.-G."/>
        </authorList>
    </citation>
    <scope>NUCLEOTIDE SEQUENCE</scope>
    <source>
        <strain evidence="1">SW4</strain>
    </source>
</reference>